<name>A0A9P1EHN6_CUSEU</name>
<accession>A0A9P1EHN6</accession>
<keyword evidence="5" id="KW-0805">Transcription regulation</keyword>
<organism evidence="13 14">
    <name type="scientific">Cuscuta europaea</name>
    <name type="common">European dodder</name>
    <dbReference type="NCBI Taxonomy" id="41803"/>
    <lineage>
        <taxon>Eukaryota</taxon>
        <taxon>Viridiplantae</taxon>
        <taxon>Streptophyta</taxon>
        <taxon>Embryophyta</taxon>
        <taxon>Tracheophyta</taxon>
        <taxon>Spermatophyta</taxon>
        <taxon>Magnoliopsida</taxon>
        <taxon>eudicotyledons</taxon>
        <taxon>Gunneridae</taxon>
        <taxon>Pentapetalae</taxon>
        <taxon>asterids</taxon>
        <taxon>lamiids</taxon>
        <taxon>Solanales</taxon>
        <taxon>Convolvulaceae</taxon>
        <taxon>Cuscuteae</taxon>
        <taxon>Cuscuta</taxon>
        <taxon>Cuscuta subgen. Cuscuta</taxon>
    </lineage>
</organism>
<proteinExistence type="predicted"/>
<dbReference type="PANTHER" id="PTHR31251">
    <property type="entry name" value="SQUAMOSA PROMOTER-BINDING-LIKE PROTEIN 4"/>
    <property type="match status" value="1"/>
</dbReference>
<dbReference type="InterPro" id="IPR044817">
    <property type="entry name" value="SBP-like"/>
</dbReference>
<evidence type="ECO:0000313" key="13">
    <source>
        <dbReference type="EMBL" id="CAH9107782.1"/>
    </source>
</evidence>
<dbReference type="EMBL" id="CAMAPE010000051">
    <property type="protein sequence ID" value="CAH9107782.1"/>
    <property type="molecule type" value="Genomic_DNA"/>
</dbReference>
<feature type="domain" description="SBP-type" evidence="12">
    <location>
        <begin position="88"/>
        <end position="165"/>
    </location>
</feature>
<dbReference type="Gene3D" id="4.10.1100.10">
    <property type="entry name" value="Transcription factor, SBP-box domain"/>
    <property type="match status" value="1"/>
</dbReference>
<dbReference type="Pfam" id="PF03110">
    <property type="entry name" value="SBP"/>
    <property type="match status" value="1"/>
</dbReference>
<keyword evidence="14" id="KW-1185">Reference proteome</keyword>
<feature type="compositionally biased region" description="Acidic residues" evidence="11">
    <location>
        <begin position="23"/>
        <end position="46"/>
    </location>
</feature>
<feature type="region of interest" description="Disordered" evidence="11">
    <location>
        <begin position="1"/>
        <end position="53"/>
    </location>
</feature>
<keyword evidence="7" id="KW-0804">Transcription</keyword>
<evidence type="ECO:0000259" key="12">
    <source>
        <dbReference type="PROSITE" id="PS51141"/>
    </source>
</evidence>
<dbReference type="FunFam" id="4.10.1100.10:FF:000001">
    <property type="entry name" value="Squamosa promoter-binding-like protein 14"/>
    <property type="match status" value="1"/>
</dbReference>
<evidence type="ECO:0000256" key="9">
    <source>
        <dbReference type="ARBA" id="ARBA00056472"/>
    </source>
</evidence>
<keyword evidence="2" id="KW-0479">Metal-binding</keyword>
<keyword evidence="8" id="KW-0539">Nucleus</keyword>
<comment type="function">
    <text evidence="9">Probable transcriptional factor. Binds to the promoter of the SQUAMOSA gene.</text>
</comment>
<evidence type="ECO:0000256" key="7">
    <source>
        <dbReference type="ARBA" id="ARBA00023163"/>
    </source>
</evidence>
<evidence type="ECO:0000256" key="5">
    <source>
        <dbReference type="ARBA" id="ARBA00023015"/>
    </source>
</evidence>
<keyword evidence="4" id="KW-0862">Zinc</keyword>
<dbReference type="SUPFAM" id="SSF103612">
    <property type="entry name" value="SBT domain"/>
    <property type="match status" value="1"/>
</dbReference>
<dbReference type="GO" id="GO:0008270">
    <property type="term" value="F:zinc ion binding"/>
    <property type="evidence" value="ECO:0007669"/>
    <property type="project" value="UniProtKB-KW"/>
</dbReference>
<feature type="compositionally biased region" description="Basic and acidic residues" evidence="11">
    <location>
        <begin position="165"/>
        <end position="179"/>
    </location>
</feature>
<dbReference type="Proteomes" id="UP001152484">
    <property type="component" value="Unassembled WGS sequence"/>
</dbReference>
<dbReference type="PROSITE" id="PS51141">
    <property type="entry name" value="ZF_SBP"/>
    <property type="match status" value="1"/>
</dbReference>
<comment type="caution">
    <text evidence="13">The sequence shown here is derived from an EMBL/GenBank/DDBJ whole genome shotgun (WGS) entry which is preliminary data.</text>
</comment>
<evidence type="ECO:0000256" key="8">
    <source>
        <dbReference type="ARBA" id="ARBA00023242"/>
    </source>
</evidence>
<dbReference type="InterPro" id="IPR004333">
    <property type="entry name" value="SBP_dom"/>
</dbReference>
<evidence type="ECO:0000256" key="10">
    <source>
        <dbReference type="PROSITE-ProRule" id="PRU00470"/>
    </source>
</evidence>
<reference evidence="13" key="1">
    <citation type="submission" date="2022-07" db="EMBL/GenBank/DDBJ databases">
        <authorList>
            <person name="Macas J."/>
            <person name="Novak P."/>
            <person name="Neumann P."/>
        </authorList>
    </citation>
    <scope>NUCLEOTIDE SEQUENCE</scope>
</reference>
<dbReference type="OrthoDB" id="514967at2759"/>
<protein>
    <recommendedName>
        <fullName evidence="12">SBP-type domain-containing protein</fullName>
    </recommendedName>
</protein>
<evidence type="ECO:0000256" key="11">
    <source>
        <dbReference type="SAM" id="MobiDB-lite"/>
    </source>
</evidence>
<evidence type="ECO:0000256" key="6">
    <source>
        <dbReference type="ARBA" id="ARBA00023125"/>
    </source>
</evidence>
<keyword evidence="3 10" id="KW-0863">Zinc-finger</keyword>
<dbReference type="PANTHER" id="PTHR31251:SF209">
    <property type="entry name" value="SQUAMOSA PROMOTER-BINDING-LIKE PROTEIN 13"/>
    <property type="match status" value="1"/>
</dbReference>
<dbReference type="GO" id="GO:0005634">
    <property type="term" value="C:nucleus"/>
    <property type="evidence" value="ECO:0007669"/>
    <property type="project" value="UniProtKB-SubCell"/>
</dbReference>
<evidence type="ECO:0000256" key="1">
    <source>
        <dbReference type="ARBA" id="ARBA00004123"/>
    </source>
</evidence>
<evidence type="ECO:0000256" key="2">
    <source>
        <dbReference type="ARBA" id="ARBA00022723"/>
    </source>
</evidence>
<dbReference type="GO" id="GO:0003677">
    <property type="term" value="F:DNA binding"/>
    <property type="evidence" value="ECO:0007669"/>
    <property type="project" value="UniProtKB-KW"/>
</dbReference>
<keyword evidence="6" id="KW-0238">DNA-binding</keyword>
<gene>
    <name evidence="13" type="ORF">CEURO_LOCUS17844</name>
</gene>
<dbReference type="AlphaFoldDB" id="A0A9P1EHN6"/>
<evidence type="ECO:0000256" key="4">
    <source>
        <dbReference type="ARBA" id="ARBA00022833"/>
    </source>
</evidence>
<evidence type="ECO:0000256" key="3">
    <source>
        <dbReference type="ARBA" id="ARBA00022771"/>
    </source>
</evidence>
<dbReference type="InterPro" id="IPR036893">
    <property type="entry name" value="SBP_sf"/>
</dbReference>
<feature type="region of interest" description="Disordered" evidence="11">
    <location>
        <begin position="157"/>
        <end position="209"/>
    </location>
</feature>
<sequence>METNFLGGRRGLSPAMSARKEELDGDDGDDGDEVLDGEEEEEDERNEEGRTGDFHLLKRKKKIDLMSTVGELGKRAGGSSSGGGGVAPSGCLVETCGADLSFAKTYHKRHKVCEVHAKAPVVFLKGVPQRFCQQCSRFHEVTEFDDSKRSCRRRLAGHNERRRKALSENRGEGPSRKQFGETALNGSEIDRERGPVIYRNSPHNNFHIH</sequence>
<comment type="subcellular location">
    <subcellularLocation>
        <location evidence="1">Nucleus</location>
    </subcellularLocation>
</comment>
<evidence type="ECO:0000313" key="14">
    <source>
        <dbReference type="Proteomes" id="UP001152484"/>
    </source>
</evidence>